<organism evidence="1 2">
    <name type="scientific">Zasmidium cellare ATCC 36951</name>
    <dbReference type="NCBI Taxonomy" id="1080233"/>
    <lineage>
        <taxon>Eukaryota</taxon>
        <taxon>Fungi</taxon>
        <taxon>Dikarya</taxon>
        <taxon>Ascomycota</taxon>
        <taxon>Pezizomycotina</taxon>
        <taxon>Dothideomycetes</taxon>
        <taxon>Dothideomycetidae</taxon>
        <taxon>Mycosphaerellales</taxon>
        <taxon>Mycosphaerellaceae</taxon>
        <taxon>Zasmidium</taxon>
    </lineage>
</organism>
<dbReference type="OrthoDB" id="3649502at2759"/>
<gene>
    <name evidence="1" type="ORF">M409DRAFT_67512</name>
</gene>
<keyword evidence="2" id="KW-1185">Reference proteome</keyword>
<dbReference type="RefSeq" id="XP_033666167.1">
    <property type="nucleotide sequence ID" value="XM_033817438.1"/>
</dbReference>
<dbReference type="EMBL" id="ML993601">
    <property type="protein sequence ID" value="KAF2165278.1"/>
    <property type="molecule type" value="Genomic_DNA"/>
</dbReference>
<name>A0A6A6CGH9_ZASCE</name>
<evidence type="ECO:0000313" key="2">
    <source>
        <dbReference type="Proteomes" id="UP000799537"/>
    </source>
</evidence>
<sequence>MDSLETLAFADLELIKFQLDTFRQRIIALQNSRSPLFRLPGELRNKIFLFAMYAELLQRKCNLARHAGGQLYKTPSLFHVSRQIHSESIGVWLKDVLVWEEFDSEKHLWRRLSMNEIGEISRARTSFGDPGIVTKLAHCDLCRTREAVEASRSICARKGLVRVDFGQGENEVIGFPKLRWWVW</sequence>
<accession>A0A6A6CGH9</accession>
<dbReference type="Proteomes" id="UP000799537">
    <property type="component" value="Unassembled WGS sequence"/>
</dbReference>
<reference evidence="1" key="1">
    <citation type="journal article" date="2020" name="Stud. Mycol.">
        <title>101 Dothideomycetes genomes: a test case for predicting lifestyles and emergence of pathogens.</title>
        <authorList>
            <person name="Haridas S."/>
            <person name="Albert R."/>
            <person name="Binder M."/>
            <person name="Bloem J."/>
            <person name="Labutti K."/>
            <person name="Salamov A."/>
            <person name="Andreopoulos B."/>
            <person name="Baker S."/>
            <person name="Barry K."/>
            <person name="Bills G."/>
            <person name="Bluhm B."/>
            <person name="Cannon C."/>
            <person name="Castanera R."/>
            <person name="Culley D."/>
            <person name="Daum C."/>
            <person name="Ezra D."/>
            <person name="Gonzalez J."/>
            <person name="Henrissat B."/>
            <person name="Kuo A."/>
            <person name="Liang C."/>
            <person name="Lipzen A."/>
            <person name="Lutzoni F."/>
            <person name="Magnuson J."/>
            <person name="Mondo S."/>
            <person name="Nolan M."/>
            <person name="Ohm R."/>
            <person name="Pangilinan J."/>
            <person name="Park H.-J."/>
            <person name="Ramirez L."/>
            <person name="Alfaro M."/>
            <person name="Sun H."/>
            <person name="Tritt A."/>
            <person name="Yoshinaga Y."/>
            <person name="Zwiers L.-H."/>
            <person name="Turgeon B."/>
            <person name="Goodwin S."/>
            <person name="Spatafora J."/>
            <person name="Crous P."/>
            <person name="Grigoriev I."/>
        </authorList>
    </citation>
    <scope>NUCLEOTIDE SEQUENCE</scope>
    <source>
        <strain evidence="1">ATCC 36951</strain>
    </source>
</reference>
<evidence type="ECO:0000313" key="1">
    <source>
        <dbReference type="EMBL" id="KAF2165278.1"/>
    </source>
</evidence>
<dbReference type="AlphaFoldDB" id="A0A6A6CGH9"/>
<dbReference type="GeneID" id="54570710"/>
<protein>
    <submittedName>
        <fullName evidence="1">Uncharacterized protein</fullName>
    </submittedName>
</protein>
<proteinExistence type="predicted"/>